<comment type="caution">
    <text evidence="1">The sequence shown here is derived from an EMBL/GenBank/DDBJ whole genome shotgun (WGS) entry which is preliminary data.</text>
</comment>
<proteinExistence type="predicted"/>
<protein>
    <recommendedName>
        <fullName evidence="3">Competence protein A</fullName>
    </recommendedName>
</protein>
<evidence type="ECO:0000313" key="1">
    <source>
        <dbReference type="EMBL" id="MBC2593436.1"/>
    </source>
</evidence>
<dbReference type="Proteomes" id="UP000546464">
    <property type="component" value="Unassembled WGS sequence"/>
</dbReference>
<reference evidence="1 2" key="1">
    <citation type="submission" date="2020-07" db="EMBL/GenBank/DDBJ databases">
        <authorList>
            <person name="Feng X."/>
        </authorList>
    </citation>
    <scope>NUCLEOTIDE SEQUENCE [LARGE SCALE GENOMIC DNA]</scope>
    <source>
        <strain evidence="1 2">JCM31066</strain>
    </source>
</reference>
<accession>A0A842HCL7</accession>
<name>A0A842HCL7_9BACT</name>
<dbReference type="AlphaFoldDB" id="A0A842HCL7"/>
<dbReference type="EMBL" id="JACHVB010000013">
    <property type="protein sequence ID" value="MBC2593436.1"/>
    <property type="molecule type" value="Genomic_DNA"/>
</dbReference>
<organism evidence="1 2">
    <name type="scientific">Ruficoccus amylovorans</name>
    <dbReference type="NCBI Taxonomy" id="1804625"/>
    <lineage>
        <taxon>Bacteria</taxon>
        <taxon>Pseudomonadati</taxon>
        <taxon>Verrucomicrobiota</taxon>
        <taxon>Opitutia</taxon>
        <taxon>Puniceicoccales</taxon>
        <taxon>Cerasicoccaceae</taxon>
        <taxon>Ruficoccus</taxon>
    </lineage>
</organism>
<gene>
    <name evidence="1" type="ORF">H5P28_04100</name>
</gene>
<evidence type="ECO:0008006" key="3">
    <source>
        <dbReference type="Google" id="ProtNLM"/>
    </source>
</evidence>
<sequence length="351" mass="39075">MRRSANKPLFVDLSDQVMLLARVNALKGPICIEALMECPLNQTPEQIAQTTGQLAGVAKNQYSPAVCGIYPREALIRRATLDNAAKVKDPAYLPEFVRQQFKLDVVQYAIMVMNATQGTEFRIEKAVSKELLFCGAPRKQLQESQDRLLNYGLYPERMELSTLSTIGGLMHYTAWKGIKAPTLVLEITENQAQVLIFQGDMLDVARPMPHGFSSMYPLVQEQLGLKDVESARKLFSSNTFDFTEMGPLLLKKMLKELQATTGFYEVQTGQTIGQIFLNGLPDNLAWISRSLSRTLCVDVIQPDYAAWLPVLGVEVAPEVDVSKLGPRWFGLFALMGDYNNPLPLPADAKGQ</sequence>
<keyword evidence="2" id="KW-1185">Reference proteome</keyword>
<evidence type="ECO:0000313" key="2">
    <source>
        <dbReference type="Proteomes" id="UP000546464"/>
    </source>
</evidence>
<dbReference type="RefSeq" id="WP_185674441.1">
    <property type="nucleotide sequence ID" value="NZ_JACHVB010000013.1"/>
</dbReference>